<dbReference type="Pfam" id="PF25276">
    <property type="entry name" value="DUF7870"/>
    <property type="match status" value="1"/>
</dbReference>
<organism evidence="3 4">
    <name type="scientific">Ziziphus jujuba</name>
    <name type="common">Chinese jujube</name>
    <name type="synonym">Ziziphus sativa</name>
    <dbReference type="NCBI Taxonomy" id="326968"/>
    <lineage>
        <taxon>Eukaryota</taxon>
        <taxon>Viridiplantae</taxon>
        <taxon>Streptophyta</taxon>
        <taxon>Embryophyta</taxon>
        <taxon>Tracheophyta</taxon>
        <taxon>Spermatophyta</taxon>
        <taxon>Magnoliopsida</taxon>
        <taxon>eudicotyledons</taxon>
        <taxon>Gunneridae</taxon>
        <taxon>Pentapetalae</taxon>
        <taxon>rosids</taxon>
        <taxon>fabids</taxon>
        <taxon>Rosales</taxon>
        <taxon>Rhamnaceae</taxon>
        <taxon>Paliureae</taxon>
        <taxon>Ziziphus</taxon>
    </lineage>
</organism>
<accession>A0A6P3Z9F0</accession>
<feature type="domain" description="DUF7870" evidence="2">
    <location>
        <begin position="236"/>
        <end position="408"/>
    </location>
</feature>
<dbReference type="KEGG" id="zju:107411537"/>
<evidence type="ECO:0000259" key="2">
    <source>
        <dbReference type="Pfam" id="PF25276"/>
    </source>
</evidence>
<reference evidence="4" key="1">
    <citation type="submission" date="2025-08" db="UniProtKB">
        <authorList>
            <consortium name="RefSeq"/>
        </authorList>
    </citation>
    <scope>IDENTIFICATION</scope>
    <source>
        <tissue evidence="4">Seedling</tissue>
    </source>
</reference>
<feature type="transmembrane region" description="Helical" evidence="1">
    <location>
        <begin position="49"/>
        <end position="73"/>
    </location>
</feature>
<evidence type="ECO:0000256" key="1">
    <source>
        <dbReference type="SAM" id="Phobius"/>
    </source>
</evidence>
<evidence type="ECO:0000313" key="3">
    <source>
        <dbReference type="Proteomes" id="UP001652623"/>
    </source>
</evidence>
<name>A0A6P3Z9F0_ZIZJJ</name>
<dbReference type="GeneID" id="107411537"/>
<sequence>MSRTKSETEMEFTSGYRANDEKKIKYVHNGSMGLNSQNLLVIKLPDLRLLCVISRSVLLALVILTMPLTLSILKESMEPVSYAESNTFNFEQLDLLLHGLAEDGVLRKVDKALIVCPSVADVIPNLRVFDGYGIDMVMDSDLERQSSFIDGSFDFVFTSNLSDVKFVDRIVKIGGIVAVSPSNELSNAFIEKGNFKFLFVRQFTSIPIMAMRKIGGSSSTKRRLCQSSREVRKAVLKGLEDVLLEPPRQALKNSRNYSRKIKFLPHLLGASLEAFRRRVFVNSGLPEQKKVVTDWFHKHYPKMKQEFEVYHLDEVPEEATSMVAEFQNDISDWLLKNVGEDDYVVMKAEAGLVEEMIEKGTIHLVDELFLECKNQWWQVGKKSKRAYWECLALYGRLRDEGVAVHQWWG</sequence>
<keyword evidence="3" id="KW-1185">Reference proteome</keyword>
<evidence type="ECO:0000313" key="4">
    <source>
        <dbReference type="RefSeq" id="XP_015874627.3"/>
    </source>
</evidence>
<dbReference type="AlphaFoldDB" id="A0A6P3Z9F0"/>
<dbReference type="RefSeq" id="XP_015874627.3">
    <property type="nucleotide sequence ID" value="XM_016019141.4"/>
</dbReference>
<gene>
    <name evidence="4" type="primary">LOC107411537</name>
</gene>
<protein>
    <submittedName>
        <fullName evidence="4">Uncharacterized protein LOC107411537</fullName>
    </submittedName>
</protein>
<keyword evidence="1" id="KW-1133">Transmembrane helix</keyword>
<dbReference type="Proteomes" id="UP001652623">
    <property type="component" value="Chromosome 10"/>
</dbReference>
<dbReference type="InParanoid" id="A0A6P3Z9F0"/>
<dbReference type="PANTHER" id="PTHR33597:SF21">
    <property type="entry name" value="METHYLTRANSFERASE TYPE 11 DOMAIN-CONTAINING PROTEIN"/>
    <property type="match status" value="1"/>
</dbReference>
<dbReference type="InterPro" id="IPR057192">
    <property type="entry name" value="DUF7870"/>
</dbReference>
<dbReference type="PANTHER" id="PTHR33597">
    <property type="entry name" value="OS02G0760400 PROTEIN"/>
    <property type="match status" value="1"/>
</dbReference>
<keyword evidence="1" id="KW-0472">Membrane</keyword>
<proteinExistence type="predicted"/>
<keyword evidence="1" id="KW-0812">Transmembrane</keyword>